<dbReference type="InterPro" id="IPR045851">
    <property type="entry name" value="AMP-bd_C_sf"/>
</dbReference>
<dbReference type="Gene3D" id="3.40.50.12780">
    <property type="entry name" value="N-terminal domain of ligase-like"/>
    <property type="match status" value="1"/>
</dbReference>
<dbReference type="Pfam" id="PF00501">
    <property type="entry name" value="AMP-binding"/>
    <property type="match status" value="1"/>
</dbReference>
<keyword evidence="5" id="KW-1185">Reference proteome</keyword>
<dbReference type="InterPro" id="IPR040097">
    <property type="entry name" value="FAAL/FAAC"/>
</dbReference>
<evidence type="ECO:0000256" key="2">
    <source>
        <dbReference type="ARBA" id="ARBA00022598"/>
    </source>
</evidence>
<evidence type="ECO:0000259" key="3">
    <source>
        <dbReference type="Pfam" id="PF00501"/>
    </source>
</evidence>
<accession>A0ABQ2E3K2</accession>
<gene>
    <name evidence="4" type="ORF">GCM10011583_12940</name>
</gene>
<feature type="domain" description="AMP-dependent synthetase/ligase" evidence="3">
    <location>
        <begin position="36"/>
        <end position="418"/>
    </location>
</feature>
<evidence type="ECO:0000256" key="1">
    <source>
        <dbReference type="ARBA" id="ARBA00006432"/>
    </source>
</evidence>
<comment type="similarity">
    <text evidence="1">Belongs to the ATP-dependent AMP-binding enzyme family.</text>
</comment>
<dbReference type="InterPro" id="IPR042099">
    <property type="entry name" value="ANL_N_sf"/>
</dbReference>
<dbReference type="Proteomes" id="UP000660265">
    <property type="component" value="Unassembled WGS sequence"/>
</dbReference>
<reference evidence="5" key="1">
    <citation type="journal article" date="2019" name="Int. J. Syst. Evol. Microbiol.">
        <title>The Global Catalogue of Microorganisms (GCM) 10K type strain sequencing project: providing services to taxonomists for standard genome sequencing and annotation.</title>
        <authorList>
            <consortium name="The Broad Institute Genomics Platform"/>
            <consortium name="The Broad Institute Genome Sequencing Center for Infectious Disease"/>
            <person name="Wu L."/>
            <person name="Ma J."/>
        </authorList>
    </citation>
    <scope>NUCLEOTIDE SEQUENCE [LARGE SCALE GENOMIC DNA]</scope>
    <source>
        <strain evidence="5">CGMCC 4.7275</strain>
    </source>
</reference>
<dbReference type="PANTHER" id="PTHR22754">
    <property type="entry name" value="DISCO-INTERACTING PROTEIN 2 DIP2 -RELATED"/>
    <property type="match status" value="1"/>
</dbReference>
<proteinExistence type="inferred from homology"/>
<dbReference type="SUPFAM" id="SSF56801">
    <property type="entry name" value="Acetyl-CoA synthetase-like"/>
    <property type="match status" value="1"/>
</dbReference>
<dbReference type="PANTHER" id="PTHR22754:SF32">
    <property type="entry name" value="DISCO-INTERACTING PROTEIN 2"/>
    <property type="match status" value="1"/>
</dbReference>
<sequence length="570" mass="60207">MSTGGGEGGGGSLVDALAAVAARGSGHGMRLFRGDEEAERVTFGQLHAGAGELACGLLERGVVRGERVAIALPTSIDFARAFFGVLAAGAVPVPVPPPVRFASLDIHLKRIALVMRQSKVRVVLSDKVLGGLLEPTLGGAGGEFQILDVAMTRAPSAVYVDVAADDPALVQYTSGTSASPKGVVLTHANLLANVDAIAGGLGIDDTDVSCNWLPLFHDMGLIGAFLSPALNDAETYLLPPEDFLRDPGRWLRIISRYGVTATTAPNSGYLYALRRTPAERVPELDLSRWRFALNGAELIDPDTLRRFSAHFAPAGFRADAFLPVYGLAEGSLAVTFAPTGRAVRSTWVRREPLSRGRVETAPAGAGGEGTETGREIVSVGVPVANTEVRLVGEDGAELTDPSWVGEIQIRGDSVMRRYEDNEPATRATVRAGGWVSTGDLGFRQDGELFIAGRKKEVIIVFGQNYYASDIESVAGRITGVSNGAVLAAGMTFPDGEGLVLVAETKESDAAAREELIARLRFAVSDSLGLTPRDIVLVRRGRLPRTSSGKLQRHGVEEVLAEAGTDPVRPV</sequence>
<organism evidence="4 5">
    <name type="scientific">Streptomyces camponoticapitis</name>
    <dbReference type="NCBI Taxonomy" id="1616125"/>
    <lineage>
        <taxon>Bacteria</taxon>
        <taxon>Bacillati</taxon>
        <taxon>Actinomycetota</taxon>
        <taxon>Actinomycetes</taxon>
        <taxon>Kitasatosporales</taxon>
        <taxon>Streptomycetaceae</taxon>
        <taxon>Streptomyces</taxon>
    </lineage>
</organism>
<name>A0ABQ2E3K2_9ACTN</name>
<dbReference type="EMBL" id="BMMV01000003">
    <property type="protein sequence ID" value="GGJ82741.1"/>
    <property type="molecule type" value="Genomic_DNA"/>
</dbReference>
<evidence type="ECO:0000313" key="5">
    <source>
        <dbReference type="Proteomes" id="UP000660265"/>
    </source>
</evidence>
<dbReference type="CDD" id="cd05931">
    <property type="entry name" value="FAAL"/>
    <property type="match status" value="1"/>
</dbReference>
<dbReference type="Gene3D" id="3.30.300.30">
    <property type="match status" value="1"/>
</dbReference>
<evidence type="ECO:0000313" key="4">
    <source>
        <dbReference type="EMBL" id="GGJ82741.1"/>
    </source>
</evidence>
<dbReference type="InterPro" id="IPR000873">
    <property type="entry name" value="AMP-dep_synth/lig_dom"/>
</dbReference>
<comment type="caution">
    <text evidence="4">The sequence shown here is derived from an EMBL/GenBank/DDBJ whole genome shotgun (WGS) entry which is preliminary data.</text>
</comment>
<keyword evidence="2" id="KW-0436">Ligase</keyword>
<protein>
    <recommendedName>
        <fullName evidence="3">AMP-dependent synthetase/ligase domain-containing protein</fullName>
    </recommendedName>
</protein>